<dbReference type="InterPro" id="IPR019080">
    <property type="entry name" value="YqaJ_viral_recombinase"/>
</dbReference>
<evidence type="ECO:0000313" key="2">
    <source>
        <dbReference type="EMBL" id="GBP09537.1"/>
    </source>
</evidence>
<feature type="domain" description="YqaJ viral recombinase" evidence="1">
    <location>
        <begin position="39"/>
        <end position="144"/>
    </location>
</feature>
<dbReference type="Proteomes" id="UP000299102">
    <property type="component" value="Unassembled WGS sequence"/>
</dbReference>
<dbReference type="SUPFAM" id="SSF52980">
    <property type="entry name" value="Restriction endonuclease-like"/>
    <property type="match status" value="1"/>
</dbReference>
<reference evidence="2 3" key="1">
    <citation type="journal article" date="2019" name="Commun. Biol.">
        <title>The bagworm genome reveals a unique fibroin gene that provides high tensile strength.</title>
        <authorList>
            <person name="Kono N."/>
            <person name="Nakamura H."/>
            <person name="Ohtoshi R."/>
            <person name="Tomita M."/>
            <person name="Numata K."/>
            <person name="Arakawa K."/>
        </authorList>
    </citation>
    <scope>NUCLEOTIDE SEQUENCE [LARGE SCALE GENOMIC DNA]</scope>
</reference>
<dbReference type="AlphaFoldDB" id="A0A4C1T7W8"/>
<dbReference type="Gene3D" id="3.90.320.10">
    <property type="match status" value="1"/>
</dbReference>
<dbReference type="Pfam" id="PF09588">
    <property type="entry name" value="YqaJ"/>
    <property type="match status" value="1"/>
</dbReference>
<protein>
    <recommendedName>
        <fullName evidence="1">YqaJ viral recombinase domain-containing protein</fullName>
    </recommendedName>
</protein>
<sequence length="201" mass="22455">MPDDVLKEMKLKFLDSLNKTDKEREHIQKTTILQRDCSEWMELRRSLLTASNFSTIIKMKQSPKCANTVKKIIYGTNLEHVASIKHGRNNEGQALKQLAEQEGINIEQCGLFIDKDLPFLGASSDGVAGDTIIELKYPITASKLGLKEAVKKKSQLLDNKRKQILANEHISQLVLPGAGPTSRDTKKNIAYLQSGLVLENP</sequence>
<comment type="caution">
    <text evidence="2">The sequence shown here is derived from an EMBL/GenBank/DDBJ whole genome shotgun (WGS) entry which is preliminary data.</text>
</comment>
<dbReference type="OrthoDB" id="421276at2759"/>
<organism evidence="2 3">
    <name type="scientific">Eumeta variegata</name>
    <name type="common">Bagworm moth</name>
    <name type="synonym">Eumeta japonica</name>
    <dbReference type="NCBI Taxonomy" id="151549"/>
    <lineage>
        <taxon>Eukaryota</taxon>
        <taxon>Metazoa</taxon>
        <taxon>Ecdysozoa</taxon>
        <taxon>Arthropoda</taxon>
        <taxon>Hexapoda</taxon>
        <taxon>Insecta</taxon>
        <taxon>Pterygota</taxon>
        <taxon>Neoptera</taxon>
        <taxon>Endopterygota</taxon>
        <taxon>Lepidoptera</taxon>
        <taxon>Glossata</taxon>
        <taxon>Ditrysia</taxon>
        <taxon>Tineoidea</taxon>
        <taxon>Psychidae</taxon>
        <taxon>Oiketicinae</taxon>
        <taxon>Eumeta</taxon>
    </lineage>
</organism>
<dbReference type="InterPro" id="IPR051703">
    <property type="entry name" value="NF-kappa-B_Signaling_Reg"/>
</dbReference>
<dbReference type="InterPro" id="IPR011604">
    <property type="entry name" value="PDDEXK-like_dom_sf"/>
</dbReference>
<proteinExistence type="predicted"/>
<keyword evidence="3" id="KW-1185">Reference proteome</keyword>
<evidence type="ECO:0000313" key="3">
    <source>
        <dbReference type="Proteomes" id="UP000299102"/>
    </source>
</evidence>
<dbReference type="GO" id="GO:0006281">
    <property type="term" value="P:DNA repair"/>
    <property type="evidence" value="ECO:0007669"/>
    <property type="project" value="UniProtKB-ARBA"/>
</dbReference>
<dbReference type="CDD" id="cd22343">
    <property type="entry name" value="PDDEXK_lambda_exonuclease-like"/>
    <property type="match status" value="1"/>
</dbReference>
<dbReference type="PANTHER" id="PTHR46609">
    <property type="entry name" value="EXONUCLEASE, PHAGE-TYPE/RECB, C-TERMINAL DOMAIN-CONTAINING PROTEIN"/>
    <property type="match status" value="1"/>
</dbReference>
<name>A0A4C1T7W8_EUMVA</name>
<dbReference type="EMBL" id="BGZK01000036">
    <property type="protein sequence ID" value="GBP09537.1"/>
    <property type="molecule type" value="Genomic_DNA"/>
</dbReference>
<dbReference type="InterPro" id="IPR011335">
    <property type="entry name" value="Restrct_endonuc-II-like"/>
</dbReference>
<dbReference type="PANTHER" id="PTHR46609:SF8">
    <property type="entry name" value="YQAJ VIRAL RECOMBINASE DOMAIN-CONTAINING PROTEIN"/>
    <property type="match status" value="1"/>
</dbReference>
<evidence type="ECO:0000259" key="1">
    <source>
        <dbReference type="Pfam" id="PF09588"/>
    </source>
</evidence>
<gene>
    <name evidence="2" type="ORF">EVAR_76550_1</name>
</gene>
<accession>A0A4C1T7W8</accession>